<protein>
    <recommendedName>
        <fullName evidence="4">Alternative ribosome-rescue factor A</fullName>
    </recommendedName>
</protein>
<organism evidence="2 3">
    <name type="scientific">Endozoicomonas numazuensis</name>
    <dbReference type="NCBI Taxonomy" id="1137799"/>
    <lineage>
        <taxon>Bacteria</taxon>
        <taxon>Pseudomonadati</taxon>
        <taxon>Pseudomonadota</taxon>
        <taxon>Gammaproteobacteria</taxon>
        <taxon>Oceanospirillales</taxon>
        <taxon>Endozoicomonadaceae</taxon>
        <taxon>Endozoicomonas</taxon>
    </lineage>
</organism>
<keyword evidence="3" id="KW-1185">Reference proteome</keyword>
<name>A0A081N6N3_9GAMM</name>
<reference evidence="2 3" key="1">
    <citation type="submission" date="2014-06" db="EMBL/GenBank/DDBJ databases">
        <title>Whole Genome Sequences of Three Symbiotic Endozoicomonas Bacteria.</title>
        <authorList>
            <person name="Neave M.J."/>
            <person name="Apprill A."/>
            <person name="Voolstra C.R."/>
        </authorList>
    </citation>
    <scope>NUCLEOTIDE SEQUENCE [LARGE SCALE GENOMIC DNA]</scope>
    <source>
        <strain evidence="2 3">DSM 25634</strain>
    </source>
</reference>
<gene>
    <name evidence="2" type="ORF">GZ78_26170</name>
</gene>
<proteinExistence type="predicted"/>
<dbReference type="EMBL" id="JOKH01000008">
    <property type="protein sequence ID" value="KEQ14106.1"/>
    <property type="molecule type" value="Genomic_DNA"/>
</dbReference>
<evidence type="ECO:0008006" key="4">
    <source>
        <dbReference type="Google" id="ProtNLM"/>
    </source>
</evidence>
<feature type="compositionally biased region" description="Basic residues" evidence="1">
    <location>
        <begin position="58"/>
        <end position="67"/>
    </location>
</feature>
<feature type="region of interest" description="Disordered" evidence="1">
    <location>
        <begin position="22"/>
        <end position="88"/>
    </location>
</feature>
<evidence type="ECO:0000256" key="1">
    <source>
        <dbReference type="SAM" id="MobiDB-lite"/>
    </source>
</evidence>
<evidence type="ECO:0000313" key="3">
    <source>
        <dbReference type="Proteomes" id="UP000028073"/>
    </source>
</evidence>
<sequence>MPEWLVVEEYVRRVFKGNSRKENGIMAKSKQNKRRGPSAVLKLMQDPMFRQRKERDKTKYRRKSKHAGRADSRLHQKALNDSVFSNAA</sequence>
<evidence type="ECO:0000313" key="2">
    <source>
        <dbReference type="EMBL" id="KEQ14106.1"/>
    </source>
</evidence>
<comment type="caution">
    <text evidence="2">The sequence shown here is derived from an EMBL/GenBank/DDBJ whole genome shotgun (WGS) entry which is preliminary data.</text>
</comment>
<dbReference type="Proteomes" id="UP000028073">
    <property type="component" value="Unassembled WGS sequence"/>
</dbReference>
<dbReference type="AlphaFoldDB" id="A0A081N6N3"/>
<accession>A0A081N6N3</accession>